<evidence type="ECO:0000256" key="8">
    <source>
        <dbReference type="SAM" id="MobiDB-lite"/>
    </source>
</evidence>
<comment type="function">
    <text evidence="7">Plays an important role in the control of DNA replication and the maintenance of replication fork stability.</text>
</comment>
<evidence type="ECO:0000256" key="1">
    <source>
        <dbReference type="ARBA" id="ARBA00004123"/>
    </source>
</evidence>
<dbReference type="GO" id="GO:0043111">
    <property type="term" value="P:replication fork arrest"/>
    <property type="evidence" value="ECO:0007669"/>
    <property type="project" value="TreeGrafter"/>
</dbReference>
<feature type="region of interest" description="Disordered" evidence="8">
    <location>
        <begin position="231"/>
        <end position="323"/>
    </location>
</feature>
<evidence type="ECO:0000256" key="6">
    <source>
        <dbReference type="ARBA" id="ARBA00023306"/>
    </source>
</evidence>
<organism evidence="10 11">
    <name type="scientific">Oreochromis aureus</name>
    <name type="common">Israeli tilapia</name>
    <name type="synonym">Chromis aureus</name>
    <dbReference type="NCBI Taxonomy" id="47969"/>
    <lineage>
        <taxon>Eukaryota</taxon>
        <taxon>Metazoa</taxon>
        <taxon>Chordata</taxon>
        <taxon>Craniata</taxon>
        <taxon>Vertebrata</taxon>
        <taxon>Euteleostomi</taxon>
        <taxon>Actinopterygii</taxon>
        <taxon>Neopterygii</taxon>
        <taxon>Teleostei</taxon>
        <taxon>Neoteleostei</taxon>
        <taxon>Acanthomorphata</taxon>
        <taxon>Ovalentaria</taxon>
        <taxon>Cichlomorphae</taxon>
        <taxon>Cichliformes</taxon>
        <taxon>Cichlidae</taxon>
        <taxon>African cichlids</taxon>
        <taxon>Pseudocrenilabrinae</taxon>
        <taxon>Oreochromini</taxon>
        <taxon>Oreochromis</taxon>
    </lineage>
</organism>
<dbReference type="GO" id="GO:0003677">
    <property type="term" value="F:DNA binding"/>
    <property type="evidence" value="ECO:0007669"/>
    <property type="project" value="TreeGrafter"/>
</dbReference>
<dbReference type="Pfam" id="PF07962">
    <property type="entry name" value="Swi3"/>
    <property type="match status" value="1"/>
</dbReference>
<dbReference type="AlphaFoldDB" id="A0A668ST22"/>
<evidence type="ECO:0000313" key="10">
    <source>
        <dbReference type="Ensembl" id="ENSOABP00000017302.2"/>
    </source>
</evidence>
<keyword evidence="5 7" id="KW-0539">Nucleus</keyword>
<feature type="compositionally biased region" description="Acidic residues" evidence="8">
    <location>
        <begin position="38"/>
        <end position="50"/>
    </location>
</feature>
<feature type="domain" description="Chromosome segregation in meiosis protein 3" evidence="9">
    <location>
        <begin position="83"/>
        <end position="159"/>
    </location>
</feature>
<dbReference type="GO" id="GO:0031298">
    <property type="term" value="C:replication fork protection complex"/>
    <property type="evidence" value="ECO:0007669"/>
    <property type="project" value="TreeGrafter"/>
</dbReference>
<name>A0A668ST22_OREAU</name>
<reference evidence="10" key="2">
    <citation type="submission" date="2025-09" db="UniProtKB">
        <authorList>
            <consortium name="Ensembl"/>
        </authorList>
    </citation>
    <scope>IDENTIFICATION</scope>
</reference>
<evidence type="ECO:0000259" key="9">
    <source>
        <dbReference type="Pfam" id="PF07962"/>
    </source>
</evidence>
<evidence type="ECO:0000256" key="2">
    <source>
        <dbReference type="ARBA" id="ARBA00006075"/>
    </source>
</evidence>
<dbReference type="GO" id="GO:0000076">
    <property type="term" value="P:DNA replication checkpoint signaling"/>
    <property type="evidence" value="ECO:0007669"/>
    <property type="project" value="UniProtKB-UniRule"/>
</dbReference>
<sequence>MLDQQENSPHDIPDYDGIEDEAFPPLPPPHSPGRGAQEEGDPFADGDEGEVSQLADVPTAKRRGVKRPQPKLDSHSVNIFFPRLISDRGLPTLGTLFDNIQFKGKGHEAADLRLLMQKMENWAHRLYPKLQFEDFIDKVERLGSKKEVQTCLKRIRLDMPLTHEDFTSTDGAGDKEVQRELETFGDPDLFSRESFVNDPQGQIAELLAPPPTPSLTEEQQKRIELNRQRALEKRLARQQQQQIDSQTADMLGDKPPAASSPNVINSSTGGDETVEDPDLEPTNNTSTQQTSPLPPKDSEPAEAEEETGLSPEQQLSNDCKGGD</sequence>
<feature type="compositionally biased region" description="Polar residues" evidence="8">
    <location>
        <begin position="281"/>
        <end position="291"/>
    </location>
</feature>
<gene>
    <name evidence="10" type="primary">TIPIN</name>
</gene>
<keyword evidence="11" id="KW-1185">Reference proteome</keyword>
<evidence type="ECO:0000313" key="11">
    <source>
        <dbReference type="Proteomes" id="UP000472276"/>
    </source>
</evidence>
<dbReference type="OMA" id="MNDQQDD"/>
<dbReference type="InterPro" id="IPR040038">
    <property type="entry name" value="TIPIN/Csm3/Swi3"/>
</dbReference>
<dbReference type="GO" id="GO:0031297">
    <property type="term" value="P:replication fork processing"/>
    <property type="evidence" value="ECO:0007669"/>
    <property type="project" value="UniProtKB-UniRule"/>
</dbReference>
<evidence type="ECO:0000256" key="5">
    <source>
        <dbReference type="ARBA" id="ARBA00023242"/>
    </source>
</evidence>
<accession>A0A668ST22</accession>
<dbReference type="Proteomes" id="UP000472276">
    <property type="component" value="Unassembled WGS sequence"/>
</dbReference>
<proteinExistence type="inferred from homology"/>
<evidence type="ECO:0000256" key="4">
    <source>
        <dbReference type="ARBA" id="ARBA00022763"/>
    </source>
</evidence>
<dbReference type="PANTHER" id="PTHR13220">
    <property type="entry name" value="TIMELESS INTERACTING-RELATED"/>
    <property type="match status" value="1"/>
</dbReference>
<feature type="region of interest" description="Disordered" evidence="8">
    <location>
        <begin position="1"/>
        <end position="72"/>
    </location>
</feature>
<dbReference type="Ensembl" id="ENSOABT00000017835.2">
    <property type="protein sequence ID" value="ENSOABP00000017302.2"/>
    <property type="gene ID" value="ENSOABG00000008464.2"/>
</dbReference>
<keyword evidence="6 7" id="KW-0131">Cell cycle</keyword>
<dbReference type="GO" id="GO:0006974">
    <property type="term" value="P:DNA damage response"/>
    <property type="evidence" value="ECO:0007669"/>
    <property type="project" value="UniProtKB-KW"/>
</dbReference>
<reference evidence="10" key="1">
    <citation type="submission" date="2025-08" db="UniProtKB">
        <authorList>
            <consortium name="Ensembl"/>
        </authorList>
    </citation>
    <scope>IDENTIFICATION</scope>
</reference>
<comment type="subcellular location">
    <subcellularLocation>
        <location evidence="1 7">Nucleus</location>
    </subcellularLocation>
</comment>
<protein>
    <recommendedName>
        <fullName evidence="3 7">TIMELESS-interacting protein</fullName>
    </recommendedName>
</protein>
<dbReference type="InterPro" id="IPR012923">
    <property type="entry name" value="Csm3"/>
</dbReference>
<evidence type="ECO:0000256" key="7">
    <source>
        <dbReference type="RuleBase" id="RU366049"/>
    </source>
</evidence>
<keyword evidence="4 7" id="KW-0227">DNA damage</keyword>
<dbReference type="PANTHER" id="PTHR13220:SF11">
    <property type="entry name" value="TIMELESS-INTERACTING PROTEIN"/>
    <property type="match status" value="1"/>
</dbReference>
<comment type="similarity">
    <text evidence="2 7">Belongs to the CSM3 family.</text>
</comment>
<feature type="compositionally biased region" description="Polar residues" evidence="8">
    <location>
        <begin position="259"/>
        <end position="270"/>
    </location>
</feature>
<evidence type="ECO:0000256" key="3">
    <source>
        <dbReference type="ARBA" id="ARBA00018750"/>
    </source>
</evidence>
<feature type="compositionally biased region" description="Basic residues" evidence="8">
    <location>
        <begin position="60"/>
        <end position="69"/>
    </location>
</feature>